<dbReference type="Proteomes" id="UP000646745">
    <property type="component" value="Unassembled WGS sequence"/>
</dbReference>
<dbReference type="PROSITE" id="PS50931">
    <property type="entry name" value="HTH_LYSR"/>
    <property type="match status" value="1"/>
</dbReference>
<name>A0ABQ3EDZ2_9GAMM</name>
<dbReference type="Gene3D" id="1.10.10.10">
    <property type="entry name" value="Winged helix-like DNA-binding domain superfamily/Winged helix DNA-binding domain"/>
    <property type="match status" value="1"/>
</dbReference>
<dbReference type="Pfam" id="PF03466">
    <property type="entry name" value="LysR_substrate"/>
    <property type="match status" value="1"/>
</dbReference>
<comment type="caution">
    <text evidence="6">The sequence shown here is derived from an EMBL/GenBank/DDBJ whole genome shotgun (WGS) entry which is preliminary data.</text>
</comment>
<evidence type="ECO:0000256" key="2">
    <source>
        <dbReference type="ARBA" id="ARBA00023015"/>
    </source>
</evidence>
<dbReference type="InterPro" id="IPR036390">
    <property type="entry name" value="WH_DNA-bd_sf"/>
</dbReference>
<sequence>MALEVFTKVVENLAFNKAARSLGMPTSTVSKIVKDLENHLGVSLLIRTTRQMLITQEGYEYYKGAVSVLTSLKSIDAEVSGKKILPEGHIRVDSQVGFATYLLIPELRSFYDLYPEITLGLGMSDTRADILGEGIDCVIRVGGGSMPGMVERKIMDLDFVTCVSASLVEKKGVPKRPEDIENLYPTISYFRSSSSVTLPLIFKKENEYFEIANNQFVANNGVGLLSMNLSGLGVGQHIKNFVSPHIQSGELIEILPDWTRPPMPLKIVYPPSQRKSARLQVFIEWFVATFAQQD</sequence>
<evidence type="ECO:0000256" key="1">
    <source>
        <dbReference type="ARBA" id="ARBA00009437"/>
    </source>
</evidence>
<dbReference type="PANTHER" id="PTHR30537">
    <property type="entry name" value="HTH-TYPE TRANSCRIPTIONAL REGULATOR"/>
    <property type="match status" value="1"/>
</dbReference>
<dbReference type="InterPro" id="IPR036388">
    <property type="entry name" value="WH-like_DNA-bd_sf"/>
</dbReference>
<protein>
    <submittedName>
        <fullName evidence="6">LysR family transcriptional regulator</fullName>
    </submittedName>
</protein>
<evidence type="ECO:0000313" key="7">
    <source>
        <dbReference type="Proteomes" id="UP000646745"/>
    </source>
</evidence>
<gene>
    <name evidence="6" type="ORF">GCM10009038_37330</name>
</gene>
<evidence type="ECO:0000313" key="6">
    <source>
        <dbReference type="EMBL" id="GHB34676.1"/>
    </source>
</evidence>
<dbReference type="EMBL" id="BMZI01000011">
    <property type="protein sequence ID" value="GHB34676.1"/>
    <property type="molecule type" value="Genomic_DNA"/>
</dbReference>
<organism evidence="6 7">
    <name type="scientific">Salinicola rhizosphaerae</name>
    <dbReference type="NCBI Taxonomy" id="1443141"/>
    <lineage>
        <taxon>Bacteria</taxon>
        <taxon>Pseudomonadati</taxon>
        <taxon>Pseudomonadota</taxon>
        <taxon>Gammaproteobacteria</taxon>
        <taxon>Oceanospirillales</taxon>
        <taxon>Halomonadaceae</taxon>
        <taxon>Salinicola</taxon>
    </lineage>
</organism>
<dbReference type="InterPro" id="IPR000847">
    <property type="entry name" value="LysR_HTH_N"/>
</dbReference>
<dbReference type="InterPro" id="IPR058163">
    <property type="entry name" value="LysR-type_TF_proteobact-type"/>
</dbReference>
<reference evidence="7" key="1">
    <citation type="journal article" date="2019" name="Int. J. Syst. Evol. Microbiol.">
        <title>The Global Catalogue of Microorganisms (GCM) 10K type strain sequencing project: providing services to taxonomists for standard genome sequencing and annotation.</title>
        <authorList>
            <consortium name="The Broad Institute Genomics Platform"/>
            <consortium name="The Broad Institute Genome Sequencing Center for Infectious Disease"/>
            <person name="Wu L."/>
            <person name="Ma J."/>
        </authorList>
    </citation>
    <scope>NUCLEOTIDE SEQUENCE [LARGE SCALE GENOMIC DNA]</scope>
    <source>
        <strain evidence="7">KCTC 32998</strain>
    </source>
</reference>
<accession>A0ABQ3EDZ2</accession>
<keyword evidence="2" id="KW-0805">Transcription regulation</keyword>
<evidence type="ECO:0000256" key="3">
    <source>
        <dbReference type="ARBA" id="ARBA00023125"/>
    </source>
</evidence>
<feature type="domain" description="HTH lysR-type" evidence="5">
    <location>
        <begin position="1"/>
        <end position="55"/>
    </location>
</feature>
<evidence type="ECO:0000259" key="5">
    <source>
        <dbReference type="PROSITE" id="PS50931"/>
    </source>
</evidence>
<evidence type="ECO:0000256" key="4">
    <source>
        <dbReference type="ARBA" id="ARBA00023163"/>
    </source>
</evidence>
<keyword evidence="3" id="KW-0238">DNA-binding</keyword>
<dbReference type="Gene3D" id="3.40.190.290">
    <property type="match status" value="1"/>
</dbReference>
<dbReference type="Pfam" id="PF00126">
    <property type="entry name" value="HTH_1"/>
    <property type="match status" value="1"/>
</dbReference>
<dbReference type="InterPro" id="IPR005119">
    <property type="entry name" value="LysR_subst-bd"/>
</dbReference>
<keyword evidence="7" id="KW-1185">Reference proteome</keyword>
<comment type="similarity">
    <text evidence="1">Belongs to the LysR transcriptional regulatory family.</text>
</comment>
<dbReference type="SUPFAM" id="SSF46785">
    <property type="entry name" value="Winged helix' DNA-binding domain"/>
    <property type="match status" value="1"/>
</dbReference>
<dbReference type="PANTHER" id="PTHR30537:SF72">
    <property type="entry name" value="LYSR FAMILY TRANSCRIPTIONAL REGULATOR"/>
    <property type="match status" value="1"/>
</dbReference>
<keyword evidence="4" id="KW-0804">Transcription</keyword>
<dbReference type="SUPFAM" id="SSF53850">
    <property type="entry name" value="Periplasmic binding protein-like II"/>
    <property type="match status" value="1"/>
</dbReference>
<proteinExistence type="inferred from homology"/>